<proteinExistence type="inferred from homology"/>
<dbReference type="Pfam" id="PF02880">
    <property type="entry name" value="PGM_PMM_III"/>
    <property type="match status" value="1"/>
</dbReference>
<protein>
    <submittedName>
        <fullName evidence="11">Phospho-sugar mutase</fullName>
    </submittedName>
</protein>
<evidence type="ECO:0000256" key="4">
    <source>
        <dbReference type="ARBA" id="ARBA00022723"/>
    </source>
</evidence>
<dbReference type="InterPro" id="IPR005845">
    <property type="entry name" value="A-D-PHexomutase_a/b/a-II"/>
</dbReference>
<keyword evidence="6" id="KW-0413">Isomerase</keyword>
<dbReference type="EMBL" id="SJCY01000008">
    <property type="protein sequence ID" value="TDG35754.1"/>
    <property type="molecule type" value="Genomic_DNA"/>
</dbReference>
<keyword evidence="5 7" id="KW-0460">Magnesium</keyword>
<dbReference type="InterPro" id="IPR005846">
    <property type="entry name" value="A-D-PHexomutase_a/b/a-III"/>
</dbReference>
<gene>
    <name evidence="11" type="ORF">EZJ43_12085</name>
</gene>
<dbReference type="Gene3D" id="3.30.310.50">
    <property type="entry name" value="Alpha-D-phosphohexomutase, C-terminal domain"/>
    <property type="match status" value="1"/>
</dbReference>
<evidence type="ECO:0000313" key="12">
    <source>
        <dbReference type="Proteomes" id="UP000295668"/>
    </source>
</evidence>
<comment type="cofactor">
    <cofactor evidence="1">
        <name>Mg(2+)</name>
        <dbReference type="ChEBI" id="CHEBI:18420"/>
    </cofactor>
</comment>
<name>A0A4R5MJF5_9SPHI</name>
<dbReference type="GO" id="GO:0005975">
    <property type="term" value="P:carbohydrate metabolic process"/>
    <property type="evidence" value="ECO:0007669"/>
    <property type="project" value="InterPro"/>
</dbReference>
<reference evidence="11 12" key="1">
    <citation type="submission" date="2019-02" db="EMBL/GenBank/DDBJ databases">
        <title>Pedobacter sp. nov., a novel speices isolated from soil of pinguins habitat in Antarcitica.</title>
        <authorList>
            <person name="He R.-H."/>
        </authorList>
    </citation>
    <scope>NUCLEOTIDE SEQUENCE [LARGE SCALE GENOMIC DNA]</scope>
    <source>
        <strain evidence="11 12">E01020</strain>
    </source>
</reference>
<dbReference type="SUPFAM" id="SSF55957">
    <property type="entry name" value="Phosphoglucomutase, C-terminal domain"/>
    <property type="match status" value="1"/>
</dbReference>
<sequence length="578" mass="63433">MQAIDQSIQVAVNQWLNGNYDEKTKAEIQNLIDINSISDLTDSFYKSLEFGTGGLRGIMGAGSNRINKYTIGTATQGLANFLNQKYKGEKISVAIAHDSRNNSDVFANITADVFSANGIHVYFFKALRPTPELSFAVRHFGCKSGVMLTASHNPKEYNGYKAYGDDGGQFTSPDDKLVIDEVNKIKSIDEVKFNRIDSNVELIGEEIDKLYLDGITALSMSPDAIKRQHDLKIVYSPIHGTGITLVPKALAQFGFTNVTVVEEQSEPDGNFPTVVYPNPEEKEALTLAMKKAKEIDADLVMATDPDADRVGIAVKDNDGEWLLLNGNQTGSLLINYILSAWQEKGKLTGNEYVVSTIVTTSLIKAICDAKNVEYFNTLTGFKWIGQIITQLKGKKTFIAGGEESYGYLIGDLVRDKDAVVSAAFIAEMTAYYKDKGNSLYDALLDTYVEFGFYKEDLVSLTKKGKTGAEEIKAMMEKFRNNPPASLGGSKVAILKDYELSQETDLTSGKVTKLDYPASDVLQFITADGSIVSARPSGTEPKIKFYCSVNAPLADRKDFAEVNKKLNEKITAVMADLQA</sequence>
<feature type="domain" description="Alpha-D-phosphohexomutase alpha/beta/alpha" evidence="10">
    <location>
        <begin position="325"/>
        <end position="447"/>
    </location>
</feature>
<keyword evidence="12" id="KW-1185">Reference proteome</keyword>
<dbReference type="InterPro" id="IPR036900">
    <property type="entry name" value="A-D-PHexomutase_C_sf"/>
</dbReference>
<comment type="similarity">
    <text evidence="2 7">Belongs to the phosphohexose mutase family.</text>
</comment>
<dbReference type="AlphaFoldDB" id="A0A4R5MJF5"/>
<dbReference type="CDD" id="cd05799">
    <property type="entry name" value="PGM2"/>
    <property type="match status" value="1"/>
</dbReference>
<organism evidence="11 12">
    <name type="scientific">Pedobacter changchengzhani</name>
    <dbReference type="NCBI Taxonomy" id="2529274"/>
    <lineage>
        <taxon>Bacteria</taxon>
        <taxon>Pseudomonadati</taxon>
        <taxon>Bacteroidota</taxon>
        <taxon>Sphingobacteriia</taxon>
        <taxon>Sphingobacteriales</taxon>
        <taxon>Sphingobacteriaceae</taxon>
        <taxon>Pedobacter</taxon>
    </lineage>
</organism>
<dbReference type="PROSITE" id="PS00710">
    <property type="entry name" value="PGM_PMM"/>
    <property type="match status" value="1"/>
</dbReference>
<dbReference type="InterPro" id="IPR016055">
    <property type="entry name" value="A-D-PHexomutase_a/b/a-I/II/III"/>
</dbReference>
<dbReference type="RefSeq" id="WP_133262976.1">
    <property type="nucleotide sequence ID" value="NZ_SJCY01000008.1"/>
</dbReference>
<evidence type="ECO:0000256" key="3">
    <source>
        <dbReference type="ARBA" id="ARBA00022553"/>
    </source>
</evidence>
<dbReference type="InterPro" id="IPR016066">
    <property type="entry name" value="A-D-PHexomutase_CS"/>
</dbReference>
<dbReference type="InterPro" id="IPR005844">
    <property type="entry name" value="A-D-PHexomutase_a/b/a-I"/>
</dbReference>
<evidence type="ECO:0000256" key="5">
    <source>
        <dbReference type="ARBA" id="ARBA00022842"/>
    </source>
</evidence>
<evidence type="ECO:0000259" key="10">
    <source>
        <dbReference type="Pfam" id="PF02880"/>
    </source>
</evidence>
<dbReference type="InterPro" id="IPR005841">
    <property type="entry name" value="Alpha-D-phosphohexomutase_SF"/>
</dbReference>
<dbReference type="GO" id="GO:0008973">
    <property type="term" value="F:phosphopentomutase activity"/>
    <property type="evidence" value="ECO:0007669"/>
    <property type="project" value="TreeGrafter"/>
</dbReference>
<evidence type="ECO:0000256" key="1">
    <source>
        <dbReference type="ARBA" id="ARBA00001946"/>
    </source>
</evidence>
<dbReference type="Gene3D" id="3.40.120.10">
    <property type="entry name" value="Alpha-D-Glucose-1,6-Bisphosphate, subunit A, domain 3"/>
    <property type="match status" value="3"/>
</dbReference>
<evidence type="ECO:0000256" key="7">
    <source>
        <dbReference type="RuleBase" id="RU004326"/>
    </source>
</evidence>
<feature type="domain" description="Alpha-D-phosphohexomutase alpha/beta/alpha" evidence="9">
    <location>
        <begin position="211"/>
        <end position="319"/>
    </location>
</feature>
<evidence type="ECO:0000259" key="9">
    <source>
        <dbReference type="Pfam" id="PF02879"/>
    </source>
</evidence>
<dbReference type="PANTHER" id="PTHR45745">
    <property type="entry name" value="PHOSPHOMANNOMUTASE 45A"/>
    <property type="match status" value="1"/>
</dbReference>
<dbReference type="SUPFAM" id="SSF53738">
    <property type="entry name" value="Phosphoglucomutase, first 3 domains"/>
    <property type="match status" value="3"/>
</dbReference>
<dbReference type="Proteomes" id="UP000295668">
    <property type="component" value="Unassembled WGS sequence"/>
</dbReference>
<evidence type="ECO:0000259" key="8">
    <source>
        <dbReference type="Pfam" id="PF02878"/>
    </source>
</evidence>
<dbReference type="Pfam" id="PF02879">
    <property type="entry name" value="PGM_PMM_II"/>
    <property type="match status" value="1"/>
</dbReference>
<feature type="domain" description="Alpha-D-phosphohexomutase alpha/beta/alpha" evidence="8">
    <location>
        <begin position="49"/>
        <end position="187"/>
    </location>
</feature>
<dbReference type="GO" id="GO:0000287">
    <property type="term" value="F:magnesium ion binding"/>
    <property type="evidence" value="ECO:0007669"/>
    <property type="project" value="InterPro"/>
</dbReference>
<keyword evidence="3" id="KW-0597">Phosphoprotein</keyword>
<evidence type="ECO:0000256" key="6">
    <source>
        <dbReference type="ARBA" id="ARBA00023235"/>
    </source>
</evidence>
<evidence type="ECO:0000313" key="11">
    <source>
        <dbReference type="EMBL" id="TDG35754.1"/>
    </source>
</evidence>
<accession>A0A4R5MJF5</accession>
<dbReference type="OrthoDB" id="9806956at2"/>
<dbReference type="Pfam" id="PF02878">
    <property type="entry name" value="PGM_PMM_I"/>
    <property type="match status" value="1"/>
</dbReference>
<dbReference type="PANTHER" id="PTHR45745:SF1">
    <property type="entry name" value="PHOSPHOGLUCOMUTASE 2B-RELATED"/>
    <property type="match status" value="1"/>
</dbReference>
<dbReference type="PRINTS" id="PR00509">
    <property type="entry name" value="PGMPMM"/>
</dbReference>
<dbReference type="GO" id="GO:0006166">
    <property type="term" value="P:purine ribonucleoside salvage"/>
    <property type="evidence" value="ECO:0007669"/>
    <property type="project" value="TreeGrafter"/>
</dbReference>
<keyword evidence="4 7" id="KW-0479">Metal-binding</keyword>
<evidence type="ECO:0000256" key="2">
    <source>
        <dbReference type="ARBA" id="ARBA00010231"/>
    </source>
</evidence>
<comment type="caution">
    <text evidence="11">The sequence shown here is derived from an EMBL/GenBank/DDBJ whole genome shotgun (WGS) entry which is preliminary data.</text>
</comment>